<dbReference type="AlphaFoldDB" id="G5JDX8"/>
<gene>
    <name evidence="1" type="ORF">CWATWH0003_5617</name>
</gene>
<protein>
    <submittedName>
        <fullName evidence="1">Uncharacterized protein</fullName>
    </submittedName>
</protein>
<evidence type="ECO:0000313" key="2">
    <source>
        <dbReference type="Proteomes" id="UP000003477"/>
    </source>
</evidence>
<dbReference type="RefSeq" id="WP_007313348.1">
    <property type="nucleotide sequence ID" value="NZ_AESD01000887.1"/>
</dbReference>
<reference evidence="1 2" key="1">
    <citation type="journal article" date="2011" name="Front. Microbiol.">
        <title>Two Strains of Crocosphaera watsonii with Highly Conserved Genomes are Distinguished by Strain-Specific Features.</title>
        <authorList>
            <person name="Bench S.R."/>
            <person name="Ilikchyan I.N."/>
            <person name="Tripp H.J."/>
            <person name="Zehr J.P."/>
        </authorList>
    </citation>
    <scope>NUCLEOTIDE SEQUENCE [LARGE SCALE GENOMIC DNA]</scope>
    <source>
        <strain evidence="1 2">WH 0003</strain>
    </source>
</reference>
<accession>G5JDX8</accession>
<comment type="caution">
    <text evidence="1">The sequence shown here is derived from an EMBL/GenBank/DDBJ whole genome shotgun (WGS) entry which is preliminary data.</text>
</comment>
<dbReference type="PATRIC" id="fig|423471.3.peg.5247"/>
<evidence type="ECO:0000313" key="1">
    <source>
        <dbReference type="EMBL" id="EHJ09610.1"/>
    </source>
</evidence>
<proteinExistence type="predicted"/>
<dbReference type="EMBL" id="AESD01000887">
    <property type="protein sequence ID" value="EHJ09610.1"/>
    <property type="molecule type" value="Genomic_DNA"/>
</dbReference>
<dbReference type="GeneID" id="88768902"/>
<name>G5JDX8_CROWT</name>
<dbReference type="Proteomes" id="UP000003477">
    <property type="component" value="Unassembled WGS sequence"/>
</dbReference>
<organism evidence="1 2">
    <name type="scientific">Crocosphaera watsonii WH 0003</name>
    <dbReference type="NCBI Taxonomy" id="423471"/>
    <lineage>
        <taxon>Bacteria</taxon>
        <taxon>Bacillati</taxon>
        <taxon>Cyanobacteriota</taxon>
        <taxon>Cyanophyceae</taxon>
        <taxon>Oscillatoriophycideae</taxon>
        <taxon>Chroococcales</taxon>
        <taxon>Aphanothecaceae</taxon>
        <taxon>Crocosphaera</taxon>
    </lineage>
</organism>
<sequence length="80" mass="9206">MKNINKEHRNEWVIGSGVHPEIVGLNVRSLIGSDTYDFLLYSDNVPRKLKIREIGDNFIHTFNVVKIQMLGKRGQVEKKA</sequence>